<dbReference type="STRING" id="683260.SAMN05421874_12947"/>
<keyword evidence="3" id="KW-1003">Cell membrane</keyword>
<dbReference type="OrthoDB" id="9770347at2"/>
<evidence type="ECO:0000313" key="8">
    <source>
        <dbReference type="EMBL" id="SDL79501.1"/>
    </source>
</evidence>
<evidence type="ECO:0000256" key="5">
    <source>
        <dbReference type="ARBA" id="ARBA00022989"/>
    </source>
</evidence>
<dbReference type="Pfam" id="PF13440">
    <property type="entry name" value="Polysacc_synt_3"/>
    <property type="match status" value="1"/>
</dbReference>
<feature type="transmembrane region" description="Helical" evidence="7">
    <location>
        <begin position="45"/>
        <end position="71"/>
    </location>
</feature>
<keyword evidence="4 7" id="KW-0812">Transmembrane</keyword>
<dbReference type="RefSeq" id="WP_090772321.1">
    <property type="nucleotide sequence ID" value="NZ_FNFB01000029.1"/>
</dbReference>
<sequence length="474" mass="49169">MAATAELGGKFKRGLAFSLINTVLSRLVTFTLGIVLARILTPEEFGVYATALLVQLFLMVINDLGVGNALIRREGEIKPMIPTAWTMSVGGGMSFTVVAYFVSGALAWALGSPNATGVLQLMSLNILINGFASVPASVLAREFRQGKRLKADAAGLVVNVSLTFTLAMTGFGPWSLAIGHVTAGVVVDVLLMALSGCWPRFGFDRRYSGEVARVGLAMAGSSVLLIALQGAPQAVTGRFLGEAAIGLFFIANNVANWPIQIISKTLERVALPTFARAREGDGDFGTTVGTVIGVAAGAVLICGTGLAVLAEPIVYVVYGHQWLAAATMLAGLALANVARIVAELVFNLLVAANSMLISVLPQLAWLLVLVPASAAGAHVWGFEGIGWAQAAVGFGWAVPVHLWCAHRAGVRLGALLRALAPSASVAAVLAVALFGLRAVAPDPLVAMLAGGGLVAGALLLVYRQVRRLTAVDAR</sequence>
<evidence type="ECO:0000256" key="1">
    <source>
        <dbReference type="ARBA" id="ARBA00004651"/>
    </source>
</evidence>
<feature type="transmembrane region" description="Helical" evidence="7">
    <location>
        <begin position="15"/>
        <end position="39"/>
    </location>
</feature>
<dbReference type="EMBL" id="FNFB01000029">
    <property type="protein sequence ID" value="SDL79501.1"/>
    <property type="molecule type" value="Genomic_DNA"/>
</dbReference>
<feature type="transmembrane region" description="Helical" evidence="7">
    <location>
        <begin position="117"/>
        <end position="139"/>
    </location>
</feature>
<evidence type="ECO:0000256" key="2">
    <source>
        <dbReference type="ARBA" id="ARBA00007430"/>
    </source>
</evidence>
<feature type="transmembrane region" description="Helical" evidence="7">
    <location>
        <begin position="284"/>
        <end position="310"/>
    </location>
</feature>
<dbReference type="GO" id="GO:0005886">
    <property type="term" value="C:plasma membrane"/>
    <property type="evidence" value="ECO:0007669"/>
    <property type="project" value="UniProtKB-SubCell"/>
</dbReference>
<proteinExistence type="inferred from homology"/>
<dbReference type="AlphaFoldDB" id="A0A1G9MZS4"/>
<dbReference type="Proteomes" id="UP000198683">
    <property type="component" value="Unassembled WGS sequence"/>
</dbReference>
<keyword evidence="9" id="KW-1185">Reference proteome</keyword>
<keyword evidence="6 7" id="KW-0472">Membrane</keyword>
<organism evidence="8 9">
    <name type="scientific">Nonomuraea maritima</name>
    <dbReference type="NCBI Taxonomy" id="683260"/>
    <lineage>
        <taxon>Bacteria</taxon>
        <taxon>Bacillati</taxon>
        <taxon>Actinomycetota</taxon>
        <taxon>Actinomycetes</taxon>
        <taxon>Streptosporangiales</taxon>
        <taxon>Streptosporangiaceae</taxon>
        <taxon>Nonomuraea</taxon>
    </lineage>
</organism>
<feature type="transmembrane region" description="Helical" evidence="7">
    <location>
        <begin position="177"/>
        <end position="199"/>
    </location>
</feature>
<evidence type="ECO:0000256" key="6">
    <source>
        <dbReference type="ARBA" id="ARBA00023136"/>
    </source>
</evidence>
<comment type="similarity">
    <text evidence="2">Belongs to the polysaccharide synthase family.</text>
</comment>
<evidence type="ECO:0000256" key="3">
    <source>
        <dbReference type="ARBA" id="ARBA00022475"/>
    </source>
</evidence>
<evidence type="ECO:0000256" key="4">
    <source>
        <dbReference type="ARBA" id="ARBA00022692"/>
    </source>
</evidence>
<evidence type="ECO:0000313" key="9">
    <source>
        <dbReference type="Proteomes" id="UP000198683"/>
    </source>
</evidence>
<feature type="transmembrane region" description="Helical" evidence="7">
    <location>
        <begin position="418"/>
        <end position="438"/>
    </location>
</feature>
<accession>A0A1G9MZS4</accession>
<feature type="transmembrane region" description="Helical" evidence="7">
    <location>
        <begin position="211"/>
        <end position="231"/>
    </location>
</feature>
<dbReference type="PANTHER" id="PTHR30250">
    <property type="entry name" value="PST FAMILY PREDICTED COLANIC ACID TRANSPORTER"/>
    <property type="match status" value="1"/>
</dbReference>
<feature type="transmembrane region" description="Helical" evidence="7">
    <location>
        <begin position="444"/>
        <end position="462"/>
    </location>
</feature>
<name>A0A1G9MZS4_9ACTN</name>
<feature type="transmembrane region" description="Helical" evidence="7">
    <location>
        <begin position="151"/>
        <end position="171"/>
    </location>
</feature>
<reference evidence="8 9" key="1">
    <citation type="submission" date="2016-10" db="EMBL/GenBank/DDBJ databases">
        <authorList>
            <person name="de Groot N.N."/>
        </authorList>
    </citation>
    <scope>NUCLEOTIDE SEQUENCE [LARGE SCALE GENOMIC DNA]</scope>
    <source>
        <strain evidence="8 9">CGMCC 4.5681</strain>
    </source>
</reference>
<feature type="transmembrane region" description="Helical" evidence="7">
    <location>
        <begin position="322"/>
        <end position="351"/>
    </location>
</feature>
<feature type="transmembrane region" description="Helical" evidence="7">
    <location>
        <begin position="243"/>
        <end position="263"/>
    </location>
</feature>
<comment type="subcellular location">
    <subcellularLocation>
        <location evidence="1">Cell membrane</location>
        <topology evidence="1">Multi-pass membrane protein</topology>
    </subcellularLocation>
</comment>
<feature type="transmembrane region" description="Helical" evidence="7">
    <location>
        <begin position="387"/>
        <end position="406"/>
    </location>
</feature>
<protein>
    <submittedName>
        <fullName evidence="8">Polysaccharide transporter, PST family</fullName>
    </submittedName>
</protein>
<evidence type="ECO:0000256" key="7">
    <source>
        <dbReference type="SAM" id="Phobius"/>
    </source>
</evidence>
<dbReference type="InterPro" id="IPR050833">
    <property type="entry name" value="Poly_Biosynth_Transport"/>
</dbReference>
<dbReference type="PANTHER" id="PTHR30250:SF10">
    <property type="entry name" value="LIPOPOLYSACCHARIDE BIOSYNTHESIS PROTEIN WZXC"/>
    <property type="match status" value="1"/>
</dbReference>
<keyword evidence="5 7" id="KW-1133">Transmembrane helix</keyword>
<gene>
    <name evidence="8" type="ORF">SAMN05421874_12947</name>
</gene>
<feature type="transmembrane region" description="Helical" evidence="7">
    <location>
        <begin position="83"/>
        <end position="111"/>
    </location>
</feature>